<keyword evidence="2" id="KW-1185">Reference proteome</keyword>
<comment type="caution">
    <text evidence="1">The sequence shown here is derived from an EMBL/GenBank/DDBJ whole genome shotgun (WGS) entry which is preliminary data.</text>
</comment>
<dbReference type="HOGENOM" id="CLU_1821222_0_0_6"/>
<dbReference type="EMBL" id="APPO01000013">
    <property type="protein sequence ID" value="ENV36861.1"/>
    <property type="molecule type" value="Genomic_DNA"/>
</dbReference>
<dbReference type="AlphaFoldDB" id="N8YJI0"/>
<reference evidence="1 2" key="1">
    <citation type="submission" date="2013-02" db="EMBL/GenBank/DDBJ databases">
        <title>The Genome Sequence of Acinetobacter venetianus CIP 110063.</title>
        <authorList>
            <consortium name="The Broad Institute Genome Sequencing Platform"/>
            <consortium name="The Broad Institute Genome Sequencing Center for Infectious Disease"/>
            <person name="Cerqueira G."/>
            <person name="Feldgarden M."/>
            <person name="Courvalin P."/>
            <person name="Perichon B."/>
            <person name="Grillot-Courvalin C."/>
            <person name="Clermont D."/>
            <person name="Rocha E."/>
            <person name="Yoon E.-J."/>
            <person name="Nemec A."/>
            <person name="Walker B."/>
            <person name="Young S.K."/>
            <person name="Zeng Q."/>
            <person name="Gargeya S."/>
            <person name="Fitzgerald M."/>
            <person name="Haas B."/>
            <person name="Abouelleil A."/>
            <person name="Alvarado L."/>
            <person name="Arachchi H.M."/>
            <person name="Berlin A.M."/>
            <person name="Chapman S.B."/>
            <person name="Dewar J."/>
            <person name="Goldberg J."/>
            <person name="Griggs A."/>
            <person name="Gujja S."/>
            <person name="Hansen M."/>
            <person name="Howarth C."/>
            <person name="Imamovic A."/>
            <person name="Larimer J."/>
            <person name="McCowan C."/>
            <person name="Murphy C."/>
            <person name="Neiman D."/>
            <person name="Pearson M."/>
            <person name="Priest M."/>
            <person name="Roberts A."/>
            <person name="Saif S."/>
            <person name="Shea T."/>
            <person name="Sisk P."/>
            <person name="Sykes S."/>
            <person name="Wortman J."/>
            <person name="Nusbaum C."/>
            <person name="Birren B."/>
        </authorList>
    </citation>
    <scope>NUCLEOTIDE SEQUENCE [LARGE SCALE GENOMIC DNA]</scope>
    <source>
        <strain evidence="2">ATCC 31012 / DSM 23050 / BCRC 14357 / CCUG 45561 / CIP 110063 / KCTC 2702 / LMG 19082 / RAG-1</strain>
    </source>
</reference>
<proteinExistence type="predicted"/>
<dbReference type="PATRIC" id="fig|1191460.12.peg.1653"/>
<accession>N8YJI0</accession>
<evidence type="ECO:0000313" key="1">
    <source>
        <dbReference type="EMBL" id="ENV36861.1"/>
    </source>
</evidence>
<gene>
    <name evidence="1" type="ORF">F959_01668</name>
</gene>
<name>N8YJI0_ACIVR</name>
<dbReference type="Proteomes" id="UP000018445">
    <property type="component" value="Unassembled WGS sequence"/>
</dbReference>
<organism evidence="1 2">
    <name type="scientific">Acinetobacter venetianus (strain ATCC 31012 / DSM 23050 / BCRC 14357 / CCUG 45561 / CIP 110063 / KCTC 2702 / LMG 19082 / RAG-1)</name>
    <dbReference type="NCBI Taxonomy" id="1191460"/>
    <lineage>
        <taxon>Bacteria</taxon>
        <taxon>Pseudomonadati</taxon>
        <taxon>Pseudomonadota</taxon>
        <taxon>Gammaproteobacteria</taxon>
        <taxon>Moraxellales</taxon>
        <taxon>Moraxellaceae</taxon>
        <taxon>Acinetobacter</taxon>
    </lineage>
</organism>
<protein>
    <submittedName>
        <fullName evidence="1">Uncharacterized protein</fullName>
    </submittedName>
</protein>
<sequence length="141" mass="16444">MNTYDLTQSEIAKVLVSLPTHIVDGFCKPVFIFDYEKAQRLLDDFVLRRDTLPNLWPVQFNYMLAKSGLDIAMNSLLDALQDVDIEKYAMYKAYLNGARYYEFAKTYTMYEEIKVKLIEINAALDFSLEQLKTMWIEASNV</sequence>
<dbReference type="RefSeq" id="WP_004879044.1">
    <property type="nucleotide sequence ID" value="NZ_AKIQ01000062.1"/>
</dbReference>
<evidence type="ECO:0000313" key="2">
    <source>
        <dbReference type="Proteomes" id="UP000018445"/>
    </source>
</evidence>
<dbReference type="GeneID" id="58194545"/>